<dbReference type="PANTHER" id="PTHR10067">
    <property type="entry name" value="PHOSPHATIDYLSERINE DECARBOXYLASE"/>
    <property type="match status" value="1"/>
</dbReference>
<dbReference type="EMBL" id="AP022614">
    <property type="protein sequence ID" value="BBZ43088.1"/>
    <property type="molecule type" value="Genomic_DNA"/>
</dbReference>
<dbReference type="InterPro" id="IPR003817">
    <property type="entry name" value="PS_Dcarbxylase"/>
</dbReference>
<dbReference type="RefSeq" id="WP_085268886.1">
    <property type="nucleotide sequence ID" value="NZ_AP022614.1"/>
</dbReference>
<name>A0A7I7YMJ8_9MYCO</name>
<dbReference type="OrthoDB" id="9802030at2"/>
<protein>
    <submittedName>
        <fullName evidence="1">Uncharacterized protein</fullName>
    </submittedName>
</protein>
<sequence>MSEPDAIVQDLRDLLDKEEKLAGSLTRSLVAARRKAERELSADLFAALDWPETLGQYENYLRGFIRWMPRQSNAKAWQGLEPQERHAKEVSDRVAHFFFLVDQDVDDGAPQDNEVFRAWMTDFTRRWGSFLDTPESFSREILQSFIDYAPEYRVFESLVEGSPNEPSGWLTFNQFFGRRLNGGLRPIAEPGSNLVATSPADCVFQHAYDIDDDSNIPATSIKNTHKYGNIKQLLEGSQYSESFARGTFVHYMLQPSSYHRYHLPVSGLVKECFRLSGTVYMHVDVKDSQFVSSDSTTTGFEFTQNRGVVTIDTAASTGGDIGIVAVVPVGMAHVSSVTLTAVDGTHMAKGEEFGYFQFGGSDIIVLFQEGADAQIDDSGDYRLFGTPIARCKPLKS</sequence>
<evidence type="ECO:0000313" key="1">
    <source>
        <dbReference type="EMBL" id="BBZ43088.1"/>
    </source>
</evidence>
<accession>A0A7I7YMJ8</accession>
<keyword evidence="2" id="KW-1185">Reference proteome</keyword>
<evidence type="ECO:0000313" key="2">
    <source>
        <dbReference type="Proteomes" id="UP000467105"/>
    </source>
</evidence>
<dbReference type="PANTHER" id="PTHR10067:SF13">
    <property type="entry name" value="PHOSPHATIDYLSERINE DECARBOXYLASE"/>
    <property type="match status" value="1"/>
</dbReference>
<reference evidence="1 2" key="1">
    <citation type="journal article" date="2019" name="Emerg. Microbes Infect.">
        <title>Comprehensive subspecies identification of 175 nontuberculous mycobacteria species based on 7547 genomic profiles.</title>
        <authorList>
            <person name="Matsumoto Y."/>
            <person name="Kinjo T."/>
            <person name="Motooka D."/>
            <person name="Nabeya D."/>
            <person name="Jung N."/>
            <person name="Uechi K."/>
            <person name="Horii T."/>
            <person name="Iida T."/>
            <person name="Fujita J."/>
            <person name="Nakamura S."/>
        </authorList>
    </citation>
    <scope>NUCLEOTIDE SEQUENCE [LARGE SCALE GENOMIC DNA]</scope>
    <source>
        <strain evidence="1 2">JCM 14742</strain>
    </source>
</reference>
<dbReference type="GO" id="GO:0008654">
    <property type="term" value="P:phospholipid biosynthetic process"/>
    <property type="evidence" value="ECO:0007669"/>
    <property type="project" value="InterPro"/>
</dbReference>
<organism evidence="1 2">
    <name type="scientific">Mycobacterium parmense</name>
    <dbReference type="NCBI Taxonomy" id="185642"/>
    <lineage>
        <taxon>Bacteria</taxon>
        <taxon>Bacillati</taxon>
        <taxon>Actinomycetota</taxon>
        <taxon>Actinomycetes</taxon>
        <taxon>Mycobacteriales</taxon>
        <taxon>Mycobacteriaceae</taxon>
        <taxon>Mycobacterium</taxon>
        <taxon>Mycobacterium simiae complex</taxon>
    </lineage>
</organism>
<proteinExistence type="predicted"/>
<gene>
    <name evidence="1" type="ORF">MPRM_03690</name>
</gene>
<dbReference type="Pfam" id="PF02666">
    <property type="entry name" value="PS_Dcarbxylase"/>
    <property type="match status" value="1"/>
</dbReference>
<dbReference type="AlphaFoldDB" id="A0A7I7YMJ8"/>
<dbReference type="GO" id="GO:0004609">
    <property type="term" value="F:phosphatidylserine decarboxylase activity"/>
    <property type="evidence" value="ECO:0007669"/>
    <property type="project" value="InterPro"/>
</dbReference>
<dbReference type="Proteomes" id="UP000467105">
    <property type="component" value="Chromosome"/>
</dbReference>